<dbReference type="InterPro" id="IPR036249">
    <property type="entry name" value="Thioredoxin-like_sf"/>
</dbReference>
<dbReference type="GO" id="GO:0005737">
    <property type="term" value="C:cytoplasm"/>
    <property type="evidence" value="ECO:0007669"/>
    <property type="project" value="InterPro"/>
</dbReference>
<dbReference type="GO" id="GO:0006559">
    <property type="term" value="P:L-phenylalanine catabolic process"/>
    <property type="evidence" value="ECO:0007669"/>
    <property type="project" value="TreeGrafter"/>
</dbReference>
<dbReference type="InterPro" id="IPR034333">
    <property type="entry name" value="GST_Zeta_N"/>
</dbReference>
<dbReference type="CDD" id="cd03042">
    <property type="entry name" value="GST_N_Zeta"/>
    <property type="match status" value="1"/>
</dbReference>
<dbReference type="InterPro" id="IPR005955">
    <property type="entry name" value="GST_Zeta"/>
</dbReference>
<gene>
    <name evidence="4" type="ORF">C8N35_101511</name>
</gene>
<comment type="caution">
    <text evidence="4">The sequence shown here is derived from an EMBL/GenBank/DDBJ whole genome shotgun (WGS) entry which is preliminary data.</text>
</comment>
<sequence length="214" mass="23878">MILHSYFRSSTSTRLRAALNLKGLSPRYQPWHLRAGEQRSQRYLALNPQGLVPALELDDGTVLTQSLAIMEYLDEVHPEPQLLPRDPMGRARVRAIALAIACEVHPVNNLRVLTHLKTEFGADEAAAAAWFRHWVAETFAPLEKVLTEDAETGRFCHGDTPGLADCCLYAQVLNNARFGVDMTPYPTINRIFENQQALEAFAAAAPMRQPDAET</sequence>
<dbReference type="PROSITE" id="PS50405">
    <property type="entry name" value="GST_CTER"/>
    <property type="match status" value="1"/>
</dbReference>
<dbReference type="RefSeq" id="WP_107988035.1">
    <property type="nucleotide sequence ID" value="NZ_QAYG01000001.1"/>
</dbReference>
<dbReference type="CDD" id="cd03191">
    <property type="entry name" value="GST_C_Zeta"/>
    <property type="match status" value="1"/>
</dbReference>
<dbReference type="FunFam" id="1.20.1050.10:FF:000010">
    <property type="entry name" value="Maleylacetoacetate isomerase isoform 1"/>
    <property type="match status" value="1"/>
</dbReference>
<keyword evidence="5" id="KW-1185">Reference proteome</keyword>
<dbReference type="Proteomes" id="UP000244081">
    <property type="component" value="Unassembled WGS sequence"/>
</dbReference>
<evidence type="ECO:0000313" key="5">
    <source>
        <dbReference type="Proteomes" id="UP000244081"/>
    </source>
</evidence>
<evidence type="ECO:0000259" key="2">
    <source>
        <dbReference type="PROSITE" id="PS50404"/>
    </source>
</evidence>
<dbReference type="SUPFAM" id="SSF47616">
    <property type="entry name" value="GST C-terminal domain-like"/>
    <property type="match status" value="1"/>
</dbReference>
<dbReference type="SUPFAM" id="SSF52833">
    <property type="entry name" value="Thioredoxin-like"/>
    <property type="match status" value="1"/>
</dbReference>
<evidence type="ECO:0000313" key="4">
    <source>
        <dbReference type="EMBL" id="PTW62468.1"/>
    </source>
</evidence>
<dbReference type="InterPro" id="IPR010987">
    <property type="entry name" value="Glutathione-S-Trfase_C-like"/>
</dbReference>
<dbReference type="InterPro" id="IPR004045">
    <property type="entry name" value="Glutathione_S-Trfase_N"/>
</dbReference>
<feature type="domain" description="GST N-terminal" evidence="2">
    <location>
        <begin position="1"/>
        <end position="81"/>
    </location>
</feature>
<dbReference type="Pfam" id="PF13409">
    <property type="entry name" value="GST_N_2"/>
    <property type="match status" value="1"/>
</dbReference>
<dbReference type="GO" id="GO:0006749">
    <property type="term" value="P:glutathione metabolic process"/>
    <property type="evidence" value="ECO:0007669"/>
    <property type="project" value="TreeGrafter"/>
</dbReference>
<protein>
    <submittedName>
        <fullName evidence="4">Maleylacetoacetate isomerase</fullName>
    </submittedName>
</protein>
<evidence type="ECO:0000256" key="1">
    <source>
        <dbReference type="ARBA" id="ARBA00010007"/>
    </source>
</evidence>
<dbReference type="PANTHER" id="PTHR42673:SF4">
    <property type="entry name" value="MALEYLACETOACETATE ISOMERASE"/>
    <property type="match status" value="1"/>
</dbReference>
<dbReference type="InterPro" id="IPR040079">
    <property type="entry name" value="Glutathione_S-Trfase"/>
</dbReference>
<dbReference type="AlphaFoldDB" id="A0A2T5VFE5"/>
<dbReference type="NCBIfam" id="TIGR01262">
    <property type="entry name" value="maiA"/>
    <property type="match status" value="1"/>
</dbReference>
<dbReference type="InterPro" id="IPR036282">
    <property type="entry name" value="Glutathione-S-Trfase_C_sf"/>
</dbReference>
<dbReference type="OrthoDB" id="509852at2"/>
<organism evidence="4 5">
    <name type="scientific">Breoghania corrubedonensis</name>
    <dbReference type="NCBI Taxonomy" id="665038"/>
    <lineage>
        <taxon>Bacteria</taxon>
        <taxon>Pseudomonadati</taxon>
        <taxon>Pseudomonadota</taxon>
        <taxon>Alphaproteobacteria</taxon>
        <taxon>Hyphomicrobiales</taxon>
        <taxon>Stappiaceae</taxon>
        <taxon>Breoghania</taxon>
    </lineage>
</organism>
<dbReference type="PROSITE" id="PS50404">
    <property type="entry name" value="GST_NTER"/>
    <property type="match status" value="1"/>
</dbReference>
<evidence type="ECO:0000259" key="3">
    <source>
        <dbReference type="PROSITE" id="PS50405"/>
    </source>
</evidence>
<dbReference type="InterPro" id="IPR034330">
    <property type="entry name" value="GST_Zeta_C"/>
</dbReference>
<reference evidence="4 5" key="1">
    <citation type="submission" date="2018-04" db="EMBL/GenBank/DDBJ databases">
        <title>Genomic Encyclopedia of Archaeal and Bacterial Type Strains, Phase II (KMG-II): from individual species to whole genera.</title>
        <authorList>
            <person name="Goeker M."/>
        </authorList>
    </citation>
    <scope>NUCLEOTIDE SEQUENCE [LARGE SCALE GENOMIC DNA]</scope>
    <source>
        <strain evidence="4 5">DSM 23382</strain>
    </source>
</reference>
<dbReference type="EMBL" id="QAYG01000001">
    <property type="protein sequence ID" value="PTW62468.1"/>
    <property type="molecule type" value="Genomic_DNA"/>
</dbReference>
<proteinExistence type="inferred from homology"/>
<comment type="similarity">
    <text evidence="1">Belongs to the GST superfamily. Zeta family.</text>
</comment>
<name>A0A2T5VFE5_9HYPH</name>
<feature type="domain" description="GST C-terminal" evidence="3">
    <location>
        <begin position="86"/>
        <end position="214"/>
    </location>
</feature>
<keyword evidence="4" id="KW-0413">Isomerase</keyword>
<dbReference type="Gene3D" id="1.20.1050.10">
    <property type="match status" value="1"/>
</dbReference>
<dbReference type="SFLD" id="SFLDS00019">
    <property type="entry name" value="Glutathione_Transferase_(cytos"/>
    <property type="match status" value="1"/>
</dbReference>
<dbReference type="Gene3D" id="3.40.30.10">
    <property type="entry name" value="Glutaredoxin"/>
    <property type="match status" value="1"/>
</dbReference>
<dbReference type="GO" id="GO:0004364">
    <property type="term" value="F:glutathione transferase activity"/>
    <property type="evidence" value="ECO:0007669"/>
    <property type="project" value="TreeGrafter"/>
</dbReference>
<dbReference type="PANTHER" id="PTHR42673">
    <property type="entry name" value="MALEYLACETOACETATE ISOMERASE"/>
    <property type="match status" value="1"/>
</dbReference>
<dbReference type="SFLD" id="SFLDG00358">
    <property type="entry name" value="Main_(cytGST)"/>
    <property type="match status" value="1"/>
</dbReference>
<accession>A0A2T5VFE5</accession>
<dbReference type="GO" id="GO:0016034">
    <property type="term" value="F:maleylacetoacetate isomerase activity"/>
    <property type="evidence" value="ECO:0007669"/>
    <property type="project" value="TreeGrafter"/>
</dbReference>